<comment type="caution">
    <text evidence="6">The sequence shown here is derived from an EMBL/GenBank/DDBJ whole genome shotgun (WGS) entry which is preliminary data.</text>
</comment>
<keyword evidence="4" id="KW-0472">Membrane</keyword>
<feature type="region of interest" description="Disordered" evidence="3">
    <location>
        <begin position="114"/>
        <end position="133"/>
    </location>
</feature>
<dbReference type="InterPro" id="IPR018764">
    <property type="entry name" value="RskA_C"/>
</dbReference>
<keyword evidence="2" id="KW-0804">Transcription</keyword>
<evidence type="ECO:0000313" key="6">
    <source>
        <dbReference type="EMBL" id="GAA5166890.1"/>
    </source>
</evidence>
<reference evidence="7" key="1">
    <citation type="journal article" date="2019" name="Int. J. Syst. Evol. Microbiol.">
        <title>The Global Catalogue of Microorganisms (GCM) 10K type strain sequencing project: providing services to taxonomists for standard genome sequencing and annotation.</title>
        <authorList>
            <consortium name="The Broad Institute Genomics Platform"/>
            <consortium name="The Broad Institute Genome Sequencing Center for Infectious Disease"/>
            <person name="Wu L."/>
            <person name="Ma J."/>
        </authorList>
    </citation>
    <scope>NUCLEOTIDE SEQUENCE [LARGE SCALE GENOMIC DNA]</scope>
    <source>
        <strain evidence="7">JCM 18303</strain>
    </source>
</reference>
<dbReference type="Proteomes" id="UP001428817">
    <property type="component" value="Unassembled WGS sequence"/>
</dbReference>
<accession>A0ABP9QT52</accession>
<evidence type="ECO:0000313" key="7">
    <source>
        <dbReference type="Proteomes" id="UP001428817"/>
    </source>
</evidence>
<organism evidence="6 7">
    <name type="scientific">Pseudonocardia eucalypti</name>
    <dbReference type="NCBI Taxonomy" id="648755"/>
    <lineage>
        <taxon>Bacteria</taxon>
        <taxon>Bacillati</taxon>
        <taxon>Actinomycetota</taxon>
        <taxon>Actinomycetes</taxon>
        <taxon>Pseudonocardiales</taxon>
        <taxon>Pseudonocardiaceae</taxon>
        <taxon>Pseudonocardia</taxon>
    </lineage>
</organism>
<dbReference type="Pfam" id="PF10099">
    <property type="entry name" value="RskA_C"/>
    <property type="match status" value="1"/>
</dbReference>
<evidence type="ECO:0000256" key="3">
    <source>
        <dbReference type="SAM" id="MobiDB-lite"/>
    </source>
</evidence>
<gene>
    <name evidence="6" type="ORF">GCM10023321_58740</name>
</gene>
<evidence type="ECO:0000259" key="5">
    <source>
        <dbReference type="Pfam" id="PF10099"/>
    </source>
</evidence>
<dbReference type="EMBL" id="BAABJP010000036">
    <property type="protein sequence ID" value="GAA5166890.1"/>
    <property type="molecule type" value="Genomic_DNA"/>
</dbReference>
<sequence>MTAGTSCPMVGQAVGWVMHALEPVDEEAFVEHLPHCHVCRAAVRQTEDLMRLVAAADEQLDPGPELRERVLAEVAATPQTPRDQRATPWPKVAWGSGEPSQQAGIGLYAWEPPRPPAVPGEFSQRQAAQQRRQEASRRKGLVVLLAAAAFVVIGLGGIAARSLDGGGQQQQVQAQAEAMQQTLAQVKTPGSRYAVLNARNGAPVAAVLLDGGERRLVQVGLPMNGPEESYVLWGTGAGKPVALATFNITMPANNIPLSLGSAGAPGTPEGLDAFPSYAITVEVGKKAPEGPSPAWIASGQVTS</sequence>
<proteinExistence type="predicted"/>
<dbReference type="InterPro" id="IPR041916">
    <property type="entry name" value="Anti_sigma_zinc_sf"/>
</dbReference>
<feature type="region of interest" description="Disordered" evidence="3">
    <location>
        <begin position="77"/>
        <end position="96"/>
    </location>
</feature>
<dbReference type="Gene3D" id="1.10.10.1320">
    <property type="entry name" value="Anti-sigma factor, zinc-finger domain"/>
    <property type="match status" value="1"/>
</dbReference>
<keyword evidence="4" id="KW-1133">Transmembrane helix</keyword>
<protein>
    <recommendedName>
        <fullName evidence="5">Anti-sigma K factor RskA C-terminal domain-containing protein</fullName>
    </recommendedName>
</protein>
<feature type="domain" description="Anti-sigma K factor RskA C-terminal" evidence="5">
    <location>
        <begin position="144"/>
        <end position="291"/>
    </location>
</feature>
<evidence type="ECO:0000256" key="2">
    <source>
        <dbReference type="ARBA" id="ARBA00023163"/>
    </source>
</evidence>
<dbReference type="RefSeq" id="WP_185060486.1">
    <property type="nucleotide sequence ID" value="NZ_BAABJP010000036.1"/>
</dbReference>
<evidence type="ECO:0000256" key="4">
    <source>
        <dbReference type="SAM" id="Phobius"/>
    </source>
</evidence>
<keyword evidence="1" id="KW-0805">Transcription regulation</keyword>
<keyword evidence="7" id="KW-1185">Reference proteome</keyword>
<feature type="transmembrane region" description="Helical" evidence="4">
    <location>
        <begin position="141"/>
        <end position="160"/>
    </location>
</feature>
<name>A0ABP9QT52_9PSEU</name>
<evidence type="ECO:0000256" key="1">
    <source>
        <dbReference type="ARBA" id="ARBA00023015"/>
    </source>
</evidence>
<keyword evidence="4" id="KW-0812">Transmembrane</keyword>